<dbReference type="PROSITE" id="PS50119">
    <property type="entry name" value="ZF_BBOX"/>
    <property type="match status" value="3"/>
</dbReference>
<keyword evidence="2" id="KW-0597">Phosphoprotein</keyword>
<dbReference type="InterPro" id="IPR013783">
    <property type="entry name" value="Ig-like_fold"/>
</dbReference>
<keyword evidence="15" id="KW-1185">Reference proteome</keyword>
<evidence type="ECO:0000256" key="3">
    <source>
        <dbReference type="ARBA" id="ARBA00022723"/>
    </source>
</evidence>
<dbReference type="Pfam" id="PF00630">
    <property type="entry name" value="Filamin"/>
    <property type="match status" value="1"/>
</dbReference>
<evidence type="ECO:0000256" key="9">
    <source>
        <dbReference type="PROSITE-ProRule" id="PRU00087"/>
    </source>
</evidence>
<dbReference type="PANTHER" id="PTHR25462">
    <property type="entry name" value="BONUS, ISOFORM C-RELATED"/>
    <property type="match status" value="1"/>
</dbReference>
<dbReference type="InterPro" id="IPR001258">
    <property type="entry name" value="NHL_repeat"/>
</dbReference>
<dbReference type="InterPro" id="IPR047153">
    <property type="entry name" value="TRIM45/56/19-like"/>
</dbReference>
<evidence type="ECO:0000313" key="15">
    <source>
        <dbReference type="Proteomes" id="UP001159428"/>
    </source>
</evidence>
<dbReference type="GO" id="GO:0061630">
    <property type="term" value="F:ubiquitin protein ligase activity"/>
    <property type="evidence" value="ECO:0007669"/>
    <property type="project" value="TreeGrafter"/>
</dbReference>
<dbReference type="PROSITE" id="PS50194">
    <property type="entry name" value="FILAMIN_REPEAT"/>
    <property type="match status" value="1"/>
</dbReference>
<dbReference type="Pfam" id="PF13445">
    <property type="entry name" value="zf-RING_UBOX"/>
    <property type="match status" value="2"/>
</dbReference>
<evidence type="ECO:0000256" key="11">
    <source>
        <dbReference type="SAM" id="Coils"/>
    </source>
</evidence>
<evidence type="ECO:0000256" key="1">
    <source>
        <dbReference type="ARBA" id="ARBA00008518"/>
    </source>
</evidence>
<protein>
    <submittedName>
        <fullName evidence="14">Uncharacterized protein</fullName>
    </submittedName>
</protein>
<dbReference type="InterPro" id="IPR017907">
    <property type="entry name" value="Znf_RING_CS"/>
</dbReference>
<dbReference type="InterPro" id="IPR001298">
    <property type="entry name" value="Filamin/ABP280_rpt"/>
</dbReference>
<evidence type="ECO:0000256" key="8">
    <source>
        <dbReference type="PROSITE-ProRule" id="PRU00024"/>
    </source>
</evidence>
<evidence type="ECO:0000256" key="2">
    <source>
        <dbReference type="ARBA" id="ARBA00022553"/>
    </source>
</evidence>
<dbReference type="SUPFAM" id="SSF81296">
    <property type="entry name" value="E set domains"/>
    <property type="match status" value="1"/>
</dbReference>
<feature type="coiled-coil region" evidence="11">
    <location>
        <begin position="254"/>
        <end position="303"/>
    </location>
</feature>
<dbReference type="SUPFAM" id="SSF57850">
    <property type="entry name" value="RING/U-box"/>
    <property type="match status" value="2"/>
</dbReference>
<feature type="repeat" description="Filamin" evidence="9">
    <location>
        <begin position="367"/>
        <end position="463"/>
    </location>
</feature>
<keyword evidence="5 8" id="KW-0863">Zinc-finger</keyword>
<accession>A0AAU9WNS1</accession>
<sequence>MDVSTLIQNLKQELTCPVCIHLYKEPKQLPCLHIFCLECLNGLVNSNAHQGQIKCPLCQIEVAVPDCGTMETLPDCFYLKNLLDLLVIKECNASEVTCGNCDEKSDEVSYCFHCSKFWCKGCLNGHDILKENKEHRVIALRDFKEEDFENVVRRPAFCQEDLHERKVLNLYCKMCQVPVCQNCVTLQHSAHDVEHLELTVQAVKNNIDCKLDSVKKSCRRFSDYIRELDEKFSLTDRRRQLVKGKIQETFKSLIVTLQEQERDLVTQLEEQSNETQEDLMKHKREFQEKLSKSEKAIAHIERLVERSTEAELVTTKTVIDELFQQLGQPQEIQPPVIEKKSLTVFLKNHEVIKGLQKSGIGHLYTTTTETDVKQCLVRGGGEVTAGLETKFEVITRNSAAEQFYSSADDIAVEIMGTQSRKPVAESNVVNKNDGRYEISFIPSKAGKHVLSVGINGETIRDLPPIHIKERTFKPMVHFGEQSIDEKKLNSPWGVTVNNSNDIFVTDMDNNRVLVFNDEGNFVRSFGENLLEEPTGISINNNGGIFVANRTSNKILLLDPDGDYVSTVISEGSLKDPRGISLDSQGHLIVCDSGNKCVRIVSVQGEVLSTFGEGCFRMPFDCVYYEDKIFVSDREGHMIKVYSKDGKLSHEFGGRGTRDGELYHPTGLAVDKTGHLLVCSEHSHKVQTFTLEGTFVSKFGTSGKDLGQLGRPTSISLLKSGHIVVCEFGNDRLQIFSRLKMDVPTLMHNLREEVTCSVCIHLFKEPKQLPCLHIFCLECLNGLARTNARQGKIKCPICQIEVAVPDCGTMETFPACFHLKNLLDILAIKECNTSKVTCGNCDNKSDEASYCFHCCKFWCKECLNAHIILRENKEHRVLSLKDFKDEDFDAVIKRPAFCSKDFHERKVLKFYCKVCQVPICKNCVTLEHCKHDVEPLEKISAAVRNRIASKLEGARIASDDLSNTIRKIEEDSCLVENHFQTVKQQIQKTFKTAIEALQDQERELMRELETKAEDVQEKLIKDKENCQSQLRKCQETVSQVARILKRSTGAELVRTETSVSELFQEVNEGGPVPVSVSPFLKNVFLQNQDLHEILQNNRLGRLVESSTVLSGKI</sequence>
<feature type="repeat" description="NHL" evidence="10">
    <location>
        <begin position="648"/>
        <end position="691"/>
    </location>
</feature>
<keyword evidence="3" id="KW-0479">Metal-binding</keyword>
<evidence type="ECO:0000256" key="5">
    <source>
        <dbReference type="ARBA" id="ARBA00022771"/>
    </source>
</evidence>
<feature type="domain" description="RING-type" evidence="12">
    <location>
        <begin position="16"/>
        <end position="59"/>
    </location>
</feature>
<feature type="domain" description="RING-type" evidence="12">
    <location>
        <begin position="755"/>
        <end position="798"/>
    </location>
</feature>
<feature type="coiled-coil region" evidence="11">
    <location>
        <begin position="950"/>
        <end position="1035"/>
    </location>
</feature>
<feature type="repeat" description="NHL" evidence="10">
    <location>
        <begin position="478"/>
        <end position="518"/>
    </location>
</feature>
<dbReference type="InterPro" id="IPR000315">
    <property type="entry name" value="Znf_B-box"/>
</dbReference>
<dbReference type="SMART" id="SM00557">
    <property type="entry name" value="IG_FLMN"/>
    <property type="match status" value="1"/>
</dbReference>
<feature type="repeat" description="NHL" evidence="10">
    <location>
        <begin position="695"/>
        <end position="738"/>
    </location>
</feature>
<evidence type="ECO:0000256" key="6">
    <source>
        <dbReference type="ARBA" id="ARBA00022786"/>
    </source>
</evidence>
<dbReference type="SMART" id="SM00184">
    <property type="entry name" value="RING"/>
    <property type="match status" value="2"/>
</dbReference>
<dbReference type="InterPro" id="IPR013083">
    <property type="entry name" value="Znf_RING/FYVE/PHD"/>
</dbReference>
<dbReference type="Gene3D" id="3.30.40.10">
    <property type="entry name" value="Zinc/RING finger domain, C3HC4 (zinc finger)"/>
    <property type="match status" value="2"/>
</dbReference>
<feature type="domain" description="B box-type" evidence="13">
    <location>
        <begin position="153"/>
        <end position="196"/>
    </location>
</feature>
<dbReference type="PROSITE" id="PS00518">
    <property type="entry name" value="ZF_RING_1"/>
    <property type="match status" value="2"/>
</dbReference>
<dbReference type="InterPro" id="IPR027370">
    <property type="entry name" value="Znf-RING_euk"/>
</dbReference>
<dbReference type="SMART" id="SM00336">
    <property type="entry name" value="BBOX"/>
    <property type="match status" value="4"/>
</dbReference>
<comment type="caution">
    <text evidence="14">The sequence shown here is derived from an EMBL/GenBank/DDBJ whole genome shotgun (WGS) entry which is preliminary data.</text>
</comment>
<feature type="domain" description="B box-type" evidence="13">
    <location>
        <begin position="892"/>
        <end position="935"/>
    </location>
</feature>
<evidence type="ECO:0000313" key="14">
    <source>
        <dbReference type="EMBL" id="CAH3120666.1"/>
    </source>
</evidence>
<dbReference type="SUPFAM" id="SSF57845">
    <property type="entry name" value="B-box zinc-binding domain"/>
    <property type="match status" value="2"/>
</dbReference>
<dbReference type="AlphaFoldDB" id="A0AAU9WNS1"/>
<dbReference type="PANTHER" id="PTHR25462:SF291">
    <property type="entry name" value="E3 UBIQUITIN-PROTEIN LIGASE TRIM45"/>
    <property type="match status" value="1"/>
</dbReference>
<dbReference type="SUPFAM" id="SSF101898">
    <property type="entry name" value="NHL repeat"/>
    <property type="match status" value="1"/>
</dbReference>
<dbReference type="Pfam" id="PF01436">
    <property type="entry name" value="NHL"/>
    <property type="match status" value="2"/>
</dbReference>
<name>A0AAU9WNS1_9CNID</name>
<dbReference type="InterPro" id="IPR003649">
    <property type="entry name" value="Bbox_C"/>
</dbReference>
<dbReference type="Proteomes" id="UP001159428">
    <property type="component" value="Unassembled WGS sequence"/>
</dbReference>
<dbReference type="InterPro" id="IPR001841">
    <property type="entry name" value="Znf_RING"/>
</dbReference>
<dbReference type="EMBL" id="CALNXJ010000018">
    <property type="protein sequence ID" value="CAH3120666.1"/>
    <property type="molecule type" value="Genomic_DNA"/>
</dbReference>
<keyword evidence="6" id="KW-0833">Ubl conjugation pathway</keyword>
<evidence type="ECO:0000259" key="13">
    <source>
        <dbReference type="PROSITE" id="PS50119"/>
    </source>
</evidence>
<dbReference type="PROSITE" id="PS51125">
    <property type="entry name" value="NHL"/>
    <property type="match status" value="5"/>
</dbReference>
<dbReference type="GO" id="GO:0008270">
    <property type="term" value="F:zinc ion binding"/>
    <property type="evidence" value="ECO:0007669"/>
    <property type="project" value="UniProtKB-KW"/>
</dbReference>
<dbReference type="PROSITE" id="PS50089">
    <property type="entry name" value="ZF_RING_2"/>
    <property type="match status" value="2"/>
</dbReference>
<dbReference type="InterPro" id="IPR014756">
    <property type="entry name" value="Ig_E-set"/>
</dbReference>
<dbReference type="CDD" id="cd05819">
    <property type="entry name" value="NHL"/>
    <property type="match status" value="1"/>
</dbReference>
<keyword evidence="4" id="KW-0677">Repeat</keyword>
<dbReference type="SMART" id="SM00502">
    <property type="entry name" value="BBC"/>
    <property type="match status" value="2"/>
</dbReference>
<dbReference type="Gene3D" id="3.30.160.60">
    <property type="entry name" value="Classic Zinc Finger"/>
    <property type="match status" value="2"/>
</dbReference>
<comment type="similarity">
    <text evidence="1">Belongs to the TRIM/RBCC family.</text>
</comment>
<gene>
    <name evidence="14" type="ORF">PMEA_00009105</name>
</gene>
<evidence type="ECO:0000256" key="4">
    <source>
        <dbReference type="ARBA" id="ARBA00022737"/>
    </source>
</evidence>
<evidence type="ECO:0000256" key="7">
    <source>
        <dbReference type="ARBA" id="ARBA00022833"/>
    </source>
</evidence>
<feature type="repeat" description="NHL" evidence="10">
    <location>
        <begin position="571"/>
        <end position="603"/>
    </location>
</feature>
<dbReference type="InterPro" id="IPR011042">
    <property type="entry name" value="6-blade_b-propeller_TolB-like"/>
</dbReference>
<dbReference type="Gene3D" id="2.120.10.30">
    <property type="entry name" value="TolB, C-terminal domain"/>
    <property type="match status" value="2"/>
</dbReference>
<reference evidence="14 15" key="1">
    <citation type="submission" date="2022-05" db="EMBL/GenBank/DDBJ databases">
        <authorList>
            <consortium name="Genoscope - CEA"/>
            <person name="William W."/>
        </authorList>
    </citation>
    <scope>NUCLEOTIDE SEQUENCE [LARGE SCALE GENOMIC DNA]</scope>
</reference>
<evidence type="ECO:0000259" key="12">
    <source>
        <dbReference type="PROSITE" id="PS50089"/>
    </source>
</evidence>
<keyword evidence="7" id="KW-0862">Zinc</keyword>
<dbReference type="InterPro" id="IPR017868">
    <property type="entry name" value="Filamin/ABP280_repeat-like"/>
</dbReference>
<keyword evidence="11" id="KW-0175">Coiled coil</keyword>
<feature type="repeat" description="NHL" evidence="10">
    <location>
        <begin position="519"/>
        <end position="560"/>
    </location>
</feature>
<organism evidence="14 15">
    <name type="scientific">Pocillopora meandrina</name>
    <dbReference type="NCBI Taxonomy" id="46732"/>
    <lineage>
        <taxon>Eukaryota</taxon>
        <taxon>Metazoa</taxon>
        <taxon>Cnidaria</taxon>
        <taxon>Anthozoa</taxon>
        <taxon>Hexacorallia</taxon>
        <taxon>Scleractinia</taxon>
        <taxon>Astrocoeniina</taxon>
        <taxon>Pocilloporidae</taxon>
        <taxon>Pocillopora</taxon>
    </lineage>
</organism>
<dbReference type="Gene3D" id="2.60.40.10">
    <property type="entry name" value="Immunoglobulins"/>
    <property type="match status" value="1"/>
</dbReference>
<evidence type="ECO:0000256" key="10">
    <source>
        <dbReference type="PROSITE-ProRule" id="PRU00504"/>
    </source>
</evidence>
<proteinExistence type="inferred from homology"/>
<feature type="domain" description="B box-type" evidence="13">
    <location>
        <begin position="832"/>
        <end position="879"/>
    </location>
</feature>
<dbReference type="Pfam" id="PF00643">
    <property type="entry name" value="zf-B_box"/>
    <property type="match status" value="2"/>
</dbReference>